<proteinExistence type="predicted"/>
<name>A0ABQ5JT49_9LACO</name>
<protein>
    <submittedName>
        <fullName evidence="1">Aminoglycoside nucleotidyltransferase ANT(6)-Ia</fullName>
    </submittedName>
</protein>
<comment type="caution">
    <text evidence="1">The sequence shown here is derived from an EMBL/GenBank/DDBJ whole genome shotgun (WGS) entry which is preliminary data.</text>
</comment>
<organism evidence="1 2">
    <name type="scientific">Furfurilactobacillus curtus</name>
    <dbReference type="NCBI Taxonomy" id="1746200"/>
    <lineage>
        <taxon>Bacteria</taxon>
        <taxon>Bacillati</taxon>
        <taxon>Bacillota</taxon>
        <taxon>Bacilli</taxon>
        <taxon>Lactobacillales</taxon>
        <taxon>Lactobacillaceae</taxon>
        <taxon>Furfurilactobacillus</taxon>
    </lineage>
</organism>
<dbReference type="Proteomes" id="UP001628078">
    <property type="component" value="Unassembled WGS sequence"/>
</dbReference>
<evidence type="ECO:0000313" key="2">
    <source>
        <dbReference type="Proteomes" id="UP001628078"/>
    </source>
</evidence>
<evidence type="ECO:0000313" key="1">
    <source>
        <dbReference type="EMBL" id="GKT06371.1"/>
    </source>
</evidence>
<accession>A0ABQ5JT49</accession>
<dbReference type="InterPro" id="IPR043519">
    <property type="entry name" value="NT_sf"/>
</dbReference>
<keyword evidence="2" id="KW-1185">Reference proteome</keyword>
<dbReference type="SUPFAM" id="SSF81301">
    <property type="entry name" value="Nucleotidyltransferase"/>
    <property type="match status" value="1"/>
</dbReference>
<dbReference type="InterPro" id="IPR007530">
    <property type="entry name" value="Aminoglycoside_adenylylTfrase"/>
</dbReference>
<dbReference type="EMBL" id="BQXO01000005">
    <property type="protein sequence ID" value="GKT06371.1"/>
    <property type="molecule type" value="Genomic_DNA"/>
</dbReference>
<dbReference type="SUPFAM" id="SSF81631">
    <property type="entry name" value="PAP/OAS1 substrate-binding domain"/>
    <property type="match status" value="1"/>
</dbReference>
<sequence length="285" mass="32798">MQQRSAATMMHLIRQVAEADENIRAVGMEGSRNDPQAQQDEFSDFDITYFVEDPTPFRQSDDWLAVFGERIIMQKPTEAMFSGTKLPWYPYLMQFSDGNRLDLKIASVNDKDAYLAAEHLNQLILDKDVPIVDQPDLSDWDFHIMAPSEEDYQNSVNEFFWVSLYVIKGLKRGELLYANQFFERPVREELLKMLEWSVGINTNFQLSAGKNDRQLQSALSKDDYDKLIATYQLESSVATWHALQTATQLFLATARVVADQLGFDFPDYPATVIAYETKLMAERSE</sequence>
<dbReference type="Gene3D" id="1.20.120.330">
    <property type="entry name" value="Nucleotidyltransferases domain 2"/>
    <property type="match status" value="1"/>
</dbReference>
<dbReference type="Pfam" id="PF04439">
    <property type="entry name" value="Adenyl_transf"/>
    <property type="match status" value="1"/>
</dbReference>
<reference evidence="1 2" key="1">
    <citation type="submission" date="2022-03" db="EMBL/GenBank/DDBJ databases">
        <title>Draft genome sequence of Furfurilactobacillus curtus JCM 31185.</title>
        <authorList>
            <person name="Suzuki S."/>
            <person name="Endo A."/>
            <person name="Kajikawa A."/>
        </authorList>
    </citation>
    <scope>NUCLEOTIDE SEQUENCE [LARGE SCALE GENOMIC DNA]</scope>
    <source>
        <strain evidence="1 2">JCM 31185</strain>
    </source>
</reference>
<dbReference type="Gene3D" id="3.30.460.10">
    <property type="entry name" value="Beta Polymerase, domain 2"/>
    <property type="match status" value="1"/>
</dbReference>
<gene>
    <name evidence="1" type="primary">aadE2</name>
    <name evidence="1" type="ORF">JCM31185_16580</name>
</gene>
<dbReference type="RefSeq" id="WP_407884461.1">
    <property type="nucleotide sequence ID" value="NZ_BQXO01000005.1"/>
</dbReference>